<keyword evidence="24" id="KW-1185">Reference proteome</keyword>
<evidence type="ECO:0000256" key="2">
    <source>
        <dbReference type="ARBA" id="ARBA00001911"/>
    </source>
</evidence>
<dbReference type="GO" id="GO:0008652">
    <property type="term" value="P:amino acid biosynthetic process"/>
    <property type="evidence" value="ECO:0007669"/>
    <property type="project" value="UniProtKB-KW"/>
</dbReference>
<evidence type="ECO:0000256" key="15">
    <source>
        <dbReference type="ARBA" id="ARBA00022833"/>
    </source>
</evidence>
<dbReference type="GO" id="GO:0003856">
    <property type="term" value="F:3-dehydroquinate synthase activity"/>
    <property type="evidence" value="ECO:0007669"/>
    <property type="project" value="UniProtKB-UniRule"/>
</dbReference>
<evidence type="ECO:0000256" key="8">
    <source>
        <dbReference type="ARBA" id="ARBA00005412"/>
    </source>
</evidence>
<comment type="catalytic activity">
    <reaction evidence="1">
        <text>7-phospho-2-dehydro-3-deoxy-D-arabino-heptonate = 3-dehydroquinate + phosphate</text>
        <dbReference type="Rhea" id="RHEA:21968"/>
        <dbReference type="ChEBI" id="CHEBI:32364"/>
        <dbReference type="ChEBI" id="CHEBI:43474"/>
        <dbReference type="ChEBI" id="CHEBI:58394"/>
        <dbReference type="EC" id="4.2.3.4"/>
    </reaction>
</comment>
<evidence type="ECO:0000313" key="23">
    <source>
        <dbReference type="EMBL" id="SDY08560.1"/>
    </source>
</evidence>
<evidence type="ECO:0000256" key="5">
    <source>
        <dbReference type="ARBA" id="ARBA00003485"/>
    </source>
</evidence>
<evidence type="ECO:0000256" key="4">
    <source>
        <dbReference type="ARBA" id="ARBA00001947"/>
    </source>
</evidence>
<comment type="cofactor">
    <cofactor evidence="3">
        <name>Co(2+)</name>
        <dbReference type="ChEBI" id="CHEBI:48828"/>
    </cofactor>
</comment>
<dbReference type="RefSeq" id="WP_245711858.1">
    <property type="nucleotide sequence ID" value="NZ_FNOV01000005.1"/>
</dbReference>
<dbReference type="Pfam" id="PF01761">
    <property type="entry name" value="DHQ_synthase"/>
    <property type="match status" value="1"/>
</dbReference>
<organism evidence="23 24">
    <name type="scientific">Hymenobacter psychrophilus</name>
    <dbReference type="NCBI Taxonomy" id="651662"/>
    <lineage>
        <taxon>Bacteria</taxon>
        <taxon>Pseudomonadati</taxon>
        <taxon>Bacteroidota</taxon>
        <taxon>Cytophagia</taxon>
        <taxon>Cytophagales</taxon>
        <taxon>Hymenobacteraceae</taxon>
        <taxon>Hymenobacter</taxon>
    </lineage>
</organism>
<dbReference type="InterPro" id="IPR016037">
    <property type="entry name" value="DHQ_synth_AroB"/>
</dbReference>
<name>A0A1H3GZR2_9BACT</name>
<evidence type="ECO:0000256" key="13">
    <source>
        <dbReference type="ARBA" id="ARBA00022723"/>
    </source>
</evidence>
<evidence type="ECO:0000256" key="18">
    <source>
        <dbReference type="ARBA" id="ARBA00023239"/>
    </source>
</evidence>
<dbReference type="InterPro" id="IPR050071">
    <property type="entry name" value="Dehydroquinate_synthase"/>
</dbReference>
<dbReference type="Gene3D" id="3.40.50.1970">
    <property type="match status" value="1"/>
</dbReference>
<keyword evidence="11" id="KW-0963">Cytoplasm</keyword>
<evidence type="ECO:0000256" key="16">
    <source>
        <dbReference type="ARBA" id="ARBA00023027"/>
    </source>
</evidence>
<evidence type="ECO:0000256" key="6">
    <source>
        <dbReference type="ARBA" id="ARBA00004496"/>
    </source>
</evidence>
<protein>
    <recommendedName>
        <fullName evidence="10 20">3-dehydroquinate synthase</fullName>
        <ecNumber evidence="9 20">4.2.3.4</ecNumber>
    </recommendedName>
</protein>
<evidence type="ECO:0000256" key="7">
    <source>
        <dbReference type="ARBA" id="ARBA00004661"/>
    </source>
</evidence>
<dbReference type="CDD" id="cd08195">
    <property type="entry name" value="DHQS"/>
    <property type="match status" value="1"/>
</dbReference>
<dbReference type="GO" id="GO:0000166">
    <property type="term" value="F:nucleotide binding"/>
    <property type="evidence" value="ECO:0007669"/>
    <property type="project" value="UniProtKB-KW"/>
</dbReference>
<dbReference type="SUPFAM" id="SSF56796">
    <property type="entry name" value="Dehydroquinate synthase-like"/>
    <property type="match status" value="1"/>
</dbReference>
<dbReference type="EC" id="4.2.3.4" evidence="9 20"/>
<dbReference type="Proteomes" id="UP000199249">
    <property type="component" value="Unassembled WGS sequence"/>
</dbReference>
<evidence type="ECO:0000256" key="12">
    <source>
        <dbReference type="ARBA" id="ARBA00022605"/>
    </source>
</evidence>
<dbReference type="Gene3D" id="1.20.1090.10">
    <property type="entry name" value="Dehydroquinate synthase-like - alpha domain"/>
    <property type="match status" value="1"/>
</dbReference>
<evidence type="ECO:0000256" key="20">
    <source>
        <dbReference type="NCBIfam" id="TIGR01357"/>
    </source>
</evidence>
<evidence type="ECO:0000259" key="22">
    <source>
        <dbReference type="Pfam" id="PF24621"/>
    </source>
</evidence>
<keyword evidence="12" id="KW-0028">Amino-acid biosynthesis</keyword>
<evidence type="ECO:0000256" key="1">
    <source>
        <dbReference type="ARBA" id="ARBA00001393"/>
    </source>
</evidence>
<dbReference type="STRING" id="651662.SAMN04488069_105231"/>
<evidence type="ECO:0000256" key="14">
    <source>
        <dbReference type="ARBA" id="ARBA00022741"/>
    </source>
</evidence>
<keyword evidence="19" id="KW-0170">Cobalt</keyword>
<dbReference type="PIRSF" id="PIRSF001455">
    <property type="entry name" value="DHQ_synth"/>
    <property type="match status" value="1"/>
</dbReference>
<feature type="domain" description="3-dehydroquinate synthase C-terminal" evidence="22">
    <location>
        <begin position="168"/>
        <end position="309"/>
    </location>
</feature>
<evidence type="ECO:0000256" key="10">
    <source>
        <dbReference type="ARBA" id="ARBA00017684"/>
    </source>
</evidence>
<dbReference type="PANTHER" id="PTHR43622">
    <property type="entry name" value="3-DEHYDROQUINATE SYNTHASE"/>
    <property type="match status" value="1"/>
</dbReference>
<evidence type="ECO:0000256" key="11">
    <source>
        <dbReference type="ARBA" id="ARBA00022490"/>
    </source>
</evidence>
<reference evidence="24" key="1">
    <citation type="submission" date="2016-10" db="EMBL/GenBank/DDBJ databases">
        <authorList>
            <person name="Varghese N."/>
            <person name="Submissions S."/>
        </authorList>
    </citation>
    <scope>NUCLEOTIDE SEQUENCE [LARGE SCALE GENOMIC DNA]</scope>
    <source>
        <strain evidence="24">CGMCC 1.8975</strain>
    </source>
</reference>
<evidence type="ECO:0000256" key="19">
    <source>
        <dbReference type="ARBA" id="ARBA00023285"/>
    </source>
</evidence>
<proteinExistence type="inferred from homology"/>
<sequence length="348" mass="38241">MKQNIHIGATALAQLAELLHTPAVSQVVVLADENTVRQCLPLLVPVLPATYRLVEMPAGEEYKTLETCQLLWAELTEQRADRYAVVVNLGGGVVTDLGGFAAAVYKRGVRFVQVPTTLLAQVDASVGGKTGVDFMGFKNQLGVFQAAAAVFIDPHFLRTLDPRQLKSGYAEVVKHWLIADAGAFERNRYVGVMVDDWTPVIEESVALKQRIVEQDPLETGLRKLLNFGHTVGHALESYLLQQPGREILHGEAVAAGMVCEAWLSYHKGLLSAAELDKIETFLFSIFEKVQFVLLETEAIADYALQDKKNTGSTINCTLLEGLGHGVYDQPVTLAEIVEALRYYHRLPG</sequence>
<comment type="similarity">
    <text evidence="8">Belongs to the sugar phosphate cyclases superfamily. Dehydroquinate synthase family.</text>
</comment>
<dbReference type="InterPro" id="IPR030963">
    <property type="entry name" value="DHQ_synth_fam"/>
</dbReference>
<keyword evidence="13" id="KW-0479">Metal-binding</keyword>
<dbReference type="AlphaFoldDB" id="A0A1H3GZR2"/>
<dbReference type="GO" id="GO:0046872">
    <property type="term" value="F:metal ion binding"/>
    <property type="evidence" value="ECO:0007669"/>
    <property type="project" value="UniProtKB-KW"/>
</dbReference>
<comment type="pathway">
    <text evidence="7">Metabolic intermediate biosynthesis; chorismate biosynthesis; chorismate from D-erythrose 4-phosphate and phosphoenolpyruvate: step 2/7.</text>
</comment>
<accession>A0A1H3GZR2</accession>
<evidence type="ECO:0000259" key="21">
    <source>
        <dbReference type="Pfam" id="PF01761"/>
    </source>
</evidence>
<evidence type="ECO:0000256" key="3">
    <source>
        <dbReference type="ARBA" id="ARBA00001941"/>
    </source>
</evidence>
<dbReference type="GO" id="GO:0009073">
    <property type="term" value="P:aromatic amino acid family biosynthetic process"/>
    <property type="evidence" value="ECO:0007669"/>
    <property type="project" value="UniProtKB-KW"/>
</dbReference>
<evidence type="ECO:0000256" key="9">
    <source>
        <dbReference type="ARBA" id="ARBA00013031"/>
    </source>
</evidence>
<dbReference type="InterPro" id="IPR030960">
    <property type="entry name" value="DHQS/DOIS_N"/>
</dbReference>
<gene>
    <name evidence="23" type="ORF">SAMN04488069_105231</name>
</gene>
<feature type="domain" description="3-dehydroquinate synthase N-terminal" evidence="21">
    <location>
        <begin position="54"/>
        <end position="166"/>
    </location>
</feature>
<comment type="function">
    <text evidence="5">Catalyzes the conversion of 3-deoxy-D-arabino-heptulosonate 7-phosphate (DAHP) to dehydroquinate (DHQ).</text>
</comment>
<dbReference type="FunFam" id="3.40.50.1970:FF:000007">
    <property type="entry name" value="Pentafunctional AROM polypeptide"/>
    <property type="match status" value="1"/>
</dbReference>
<dbReference type="NCBIfam" id="TIGR01357">
    <property type="entry name" value="aroB"/>
    <property type="match status" value="1"/>
</dbReference>
<keyword evidence="15" id="KW-0862">Zinc</keyword>
<dbReference type="Pfam" id="PF24621">
    <property type="entry name" value="DHQS_C"/>
    <property type="match status" value="1"/>
</dbReference>
<dbReference type="GO" id="GO:0005737">
    <property type="term" value="C:cytoplasm"/>
    <property type="evidence" value="ECO:0007669"/>
    <property type="project" value="UniProtKB-SubCell"/>
</dbReference>
<evidence type="ECO:0000256" key="17">
    <source>
        <dbReference type="ARBA" id="ARBA00023141"/>
    </source>
</evidence>
<comment type="cofactor">
    <cofactor evidence="4">
        <name>Zn(2+)</name>
        <dbReference type="ChEBI" id="CHEBI:29105"/>
    </cofactor>
</comment>
<dbReference type="GO" id="GO:0009423">
    <property type="term" value="P:chorismate biosynthetic process"/>
    <property type="evidence" value="ECO:0007669"/>
    <property type="project" value="UniProtKB-UniRule"/>
</dbReference>
<keyword evidence="14" id="KW-0547">Nucleotide-binding</keyword>
<keyword evidence="18" id="KW-0456">Lyase</keyword>
<comment type="subcellular location">
    <subcellularLocation>
        <location evidence="6">Cytoplasm</location>
    </subcellularLocation>
</comment>
<dbReference type="PANTHER" id="PTHR43622:SF7">
    <property type="entry name" value="3-DEHYDROQUINATE SYNTHASE, CHLOROPLASTIC"/>
    <property type="match status" value="1"/>
</dbReference>
<evidence type="ECO:0000313" key="24">
    <source>
        <dbReference type="Proteomes" id="UP000199249"/>
    </source>
</evidence>
<comment type="cofactor">
    <cofactor evidence="2">
        <name>NAD(+)</name>
        <dbReference type="ChEBI" id="CHEBI:57540"/>
    </cofactor>
</comment>
<keyword evidence="17" id="KW-0057">Aromatic amino acid biosynthesis</keyword>
<dbReference type="InterPro" id="IPR056179">
    <property type="entry name" value="DHQS_C"/>
</dbReference>
<dbReference type="EMBL" id="FNOV01000005">
    <property type="protein sequence ID" value="SDY08560.1"/>
    <property type="molecule type" value="Genomic_DNA"/>
</dbReference>
<keyword evidence="16" id="KW-0520">NAD</keyword>